<dbReference type="AlphaFoldDB" id="A0A6M1T0D9"/>
<dbReference type="RefSeq" id="WP_165266212.1">
    <property type="nucleotide sequence ID" value="NZ_JAALLS010000003.1"/>
</dbReference>
<evidence type="ECO:0008006" key="4">
    <source>
        <dbReference type="Google" id="ProtNLM"/>
    </source>
</evidence>
<evidence type="ECO:0000313" key="2">
    <source>
        <dbReference type="EMBL" id="NGP87447.1"/>
    </source>
</evidence>
<feature type="transmembrane region" description="Helical" evidence="1">
    <location>
        <begin position="89"/>
        <end position="109"/>
    </location>
</feature>
<name>A0A6M1T0D9_9BACT</name>
<accession>A0A6M1T0D9</accession>
<comment type="caution">
    <text evidence="2">The sequence shown here is derived from an EMBL/GenBank/DDBJ whole genome shotgun (WGS) entry which is preliminary data.</text>
</comment>
<keyword evidence="1" id="KW-0812">Transmembrane</keyword>
<feature type="transmembrane region" description="Helical" evidence="1">
    <location>
        <begin position="35"/>
        <end position="55"/>
    </location>
</feature>
<gene>
    <name evidence="2" type="ORF">G3569_03690</name>
</gene>
<reference evidence="2 3" key="1">
    <citation type="submission" date="2020-02" db="EMBL/GenBank/DDBJ databases">
        <title>Aliifodinibius halophilus 2W32, complete genome.</title>
        <authorList>
            <person name="Li Y."/>
            <person name="Wu S."/>
        </authorList>
    </citation>
    <scope>NUCLEOTIDE SEQUENCE [LARGE SCALE GENOMIC DNA]</scope>
    <source>
        <strain evidence="2 3">2W32</strain>
    </source>
</reference>
<feature type="transmembrane region" description="Helical" evidence="1">
    <location>
        <begin position="6"/>
        <end position="28"/>
    </location>
</feature>
<proteinExistence type="predicted"/>
<dbReference type="Proteomes" id="UP000479132">
    <property type="component" value="Unassembled WGS sequence"/>
</dbReference>
<evidence type="ECO:0000256" key="1">
    <source>
        <dbReference type="SAM" id="Phobius"/>
    </source>
</evidence>
<keyword evidence="3" id="KW-1185">Reference proteome</keyword>
<organism evidence="2 3">
    <name type="scientific">Fodinibius halophilus</name>
    <dbReference type="NCBI Taxonomy" id="1736908"/>
    <lineage>
        <taxon>Bacteria</taxon>
        <taxon>Pseudomonadati</taxon>
        <taxon>Balneolota</taxon>
        <taxon>Balneolia</taxon>
        <taxon>Balneolales</taxon>
        <taxon>Balneolaceae</taxon>
        <taxon>Fodinibius</taxon>
    </lineage>
</organism>
<dbReference type="EMBL" id="JAALLS010000003">
    <property type="protein sequence ID" value="NGP87447.1"/>
    <property type="molecule type" value="Genomic_DNA"/>
</dbReference>
<keyword evidence="1" id="KW-1133">Transmembrane helix</keyword>
<keyword evidence="1" id="KW-0472">Membrane</keyword>
<evidence type="ECO:0000313" key="3">
    <source>
        <dbReference type="Proteomes" id="UP000479132"/>
    </source>
</evidence>
<sequence length="110" mass="12414">MSKTVFYIKFIHSLLFFLIGISTIYVLITAILDHITVLTWIAFGIAVIELLALMLNNWRCPLTVFAEDQGAEVGSVADIFLPDWLADHIFPIFGILFTASCILLLWRLLA</sequence>
<protein>
    <recommendedName>
        <fullName evidence="4">DUF2784 domain-containing protein</fullName>
    </recommendedName>
</protein>